<organism evidence="1 2">
    <name type="scientific">Trema orientale</name>
    <name type="common">Charcoal tree</name>
    <name type="synonym">Celtis orientalis</name>
    <dbReference type="NCBI Taxonomy" id="63057"/>
    <lineage>
        <taxon>Eukaryota</taxon>
        <taxon>Viridiplantae</taxon>
        <taxon>Streptophyta</taxon>
        <taxon>Embryophyta</taxon>
        <taxon>Tracheophyta</taxon>
        <taxon>Spermatophyta</taxon>
        <taxon>Magnoliopsida</taxon>
        <taxon>eudicotyledons</taxon>
        <taxon>Gunneridae</taxon>
        <taxon>Pentapetalae</taxon>
        <taxon>rosids</taxon>
        <taxon>fabids</taxon>
        <taxon>Rosales</taxon>
        <taxon>Cannabaceae</taxon>
        <taxon>Trema</taxon>
    </lineage>
</organism>
<gene>
    <name evidence="1" type="ORF">TorRG33x02_105940</name>
</gene>
<protein>
    <submittedName>
        <fullName evidence="1">Uncharacterized protein</fullName>
    </submittedName>
</protein>
<accession>A0A2P5F740</accession>
<sequence>MYSRMTDDSEMGFPLKDRNLLVDWIVLEKQWTFVDQVFYYIFIGDALNLEGQFHPLSIWASPHTMQLHFVLLCHTCSLYLSQLGSDKIHALQLYIFIEPKALLQT</sequence>
<comment type="caution">
    <text evidence="1">The sequence shown here is derived from an EMBL/GenBank/DDBJ whole genome shotgun (WGS) entry which is preliminary data.</text>
</comment>
<dbReference type="Proteomes" id="UP000237000">
    <property type="component" value="Unassembled WGS sequence"/>
</dbReference>
<evidence type="ECO:0000313" key="2">
    <source>
        <dbReference type="Proteomes" id="UP000237000"/>
    </source>
</evidence>
<dbReference type="InParanoid" id="A0A2P5F740"/>
<name>A0A2P5F740_TREOI</name>
<keyword evidence="2" id="KW-1185">Reference proteome</keyword>
<evidence type="ECO:0000313" key="1">
    <source>
        <dbReference type="EMBL" id="PON93610.1"/>
    </source>
</evidence>
<dbReference type="EMBL" id="JXTC01000057">
    <property type="protein sequence ID" value="PON93610.1"/>
    <property type="molecule type" value="Genomic_DNA"/>
</dbReference>
<reference evidence="2" key="1">
    <citation type="submission" date="2016-06" db="EMBL/GenBank/DDBJ databases">
        <title>Parallel loss of symbiosis genes in relatives of nitrogen-fixing non-legume Parasponia.</title>
        <authorList>
            <person name="Van Velzen R."/>
            <person name="Holmer R."/>
            <person name="Bu F."/>
            <person name="Rutten L."/>
            <person name="Van Zeijl A."/>
            <person name="Liu W."/>
            <person name="Santuari L."/>
            <person name="Cao Q."/>
            <person name="Sharma T."/>
            <person name="Shen D."/>
            <person name="Roswanjaya Y."/>
            <person name="Wardhani T."/>
            <person name="Kalhor M.S."/>
            <person name="Jansen J."/>
            <person name="Van den Hoogen J."/>
            <person name="Gungor B."/>
            <person name="Hartog M."/>
            <person name="Hontelez J."/>
            <person name="Verver J."/>
            <person name="Yang W.-C."/>
            <person name="Schijlen E."/>
            <person name="Repin R."/>
            <person name="Schilthuizen M."/>
            <person name="Schranz E."/>
            <person name="Heidstra R."/>
            <person name="Miyata K."/>
            <person name="Fedorova E."/>
            <person name="Kohlen W."/>
            <person name="Bisseling T."/>
            <person name="Smit S."/>
            <person name="Geurts R."/>
        </authorList>
    </citation>
    <scope>NUCLEOTIDE SEQUENCE [LARGE SCALE GENOMIC DNA]</scope>
    <source>
        <strain evidence="2">cv. RG33-2</strain>
    </source>
</reference>
<proteinExistence type="predicted"/>
<dbReference type="AlphaFoldDB" id="A0A2P5F740"/>